<dbReference type="Gene3D" id="3.30.1330.120">
    <property type="entry name" value="2-methylcitrate dehydratase PrpD"/>
    <property type="match status" value="1"/>
</dbReference>
<evidence type="ECO:0000259" key="2">
    <source>
        <dbReference type="Pfam" id="PF03972"/>
    </source>
</evidence>
<dbReference type="PANTHER" id="PTHR16943">
    <property type="entry name" value="2-METHYLCITRATE DEHYDRATASE-RELATED"/>
    <property type="match status" value="1"/>
</dbReference>
<dbReference type="InterPro" id="IPR045337">
    <property type="entry name" value="MmgE_PrpD_C"/>
</dbReference>
<dbReference type="EMBL" id="JAUDJE010000007">
    <property type="protein sequence ID" value="MDM9559352.1"/>
    <property type="molecule type" value="Genomic_DNA"/>
</dbReference>
<reference evidence="4" key="1">
    <citation type="submission" date="2023-06" db="EMBL/GenBank/DDBJ databases">
        <title>full genome analysis of Phenantherene degrader P3.</title>
        <authorList>
            <person name="Akbar A."/>
            <person name="Rahmeh R."/>
            <person name="Kishk M."/>
        </authorList>
    </citation>
    <scope>NUCLEOTIDE SEQUENCE</scope>
    <source>
        <strain evidence="4">P3</strain>
    </source>
</reference>
<comment type="similarity">
    <text evidence="1">Belongs to the PrpD family.</text>
</comment>
<dbReference type="InterPro" id="IPR042183">
    <property type="entry name" value="MmgE/PrpD_sf_1"/>
</dbReference>
<dbReference type="InterPro" id="IPR005656">
    <property type="entry name" value="MmgE_PrpD"/>
</dbReference>
<evidence type="ECO:0000256" key="1">
    <source>
        <dbReference type="ARBA" id="ARBA00006174"/>
    </source>
</evidence>
<evidence type="ECO:0000313" key="5">
    <source>
        <dbReference type="Proteomes" id="UP001175604"/>
    </source>
</evidence>
<dbReference type="Pfam" id="PF03972">
    <property type="entry name" value="MmgE_PrpD_N"/>
    <property type="match status" value="1"/>
</dbReference>
<proteinExistence type="inferred from homology"/>
<dbReference type="Proteomes" id="UP001175604">
    <property type="component" value="Unassembled WGS sequence"/>
</dbReference>
<evidence type="ECO:0000259" key="3">
    <source>
        <dbReference type="Pfam" id="PF19305"/>
    </source>
</evidence>
<dbReference type="InterPro" id="IPR042188">
    <property type="entry name" value="MmgE/PrpD_sf_2"/>
</dbReference>
<protein>
    <submittedName>
        <fullName evidence="4">MmgE/PrpD family protein</fullName>
    </submittedName>
</protein>
<keyword evidence="5" id="KW-1185">Reference proteome</keyword>
<evidence type="ECO:0000313" key="4">
    <source>
        <dbReference type="EMBL" id="MDM9559352.1"/>
    </source>
</evidence>
<dbReference type="Pfam" id="PF19305">
    <property type="entry name" value="MmgE_PrpD_C"/>
    <property type="match status" value="1"/>
</dbReference>
<sequence>MTIQSAPACDTASMQIARFSAAFDSAQLSTAAQRSVGRAIIDTVGIALAAAGDPTSATAWRYVRAEAAAPAARAWTHPESASLAGAAFYNGVAAHVLDFDDVSSPLRGHPSVVMLPALLALGQARDLPGRRLVAAYAVGLEVMVKIARAMVSDHYARGWHATTTIGVLGAAAACSHLLGLSAGQTAHAIGLAFAQSSGSRASFGTMAKSFQTGHCNASALRAALLAEAGMDAAPDALDGPQGFTALYGNGESLAGELATLGREPLELLASGLEIKKYPMCYAAHRAIDGMLDLRREHALQPGQIEAIHVESNYRAMVPLIHPRPQTGLEAKFSMPYAMAAAALDGQVRLASFTDAAVQRPAVRALMEHVTTHEAQGPAAPRWNIVRVALRDGTTVQKEVRVLRGSHQSPLSDTELADKWADCLDFGGYRDPQNQFFDSAMEIASGSTAALMALLPRRAAGGID</sequence>
<organism evidence="4 5">
    <name type="scientific">Bordetella petrii</name>
    <dbReference type="NCBI Taxonomy" id="94624"/>
    <lineage>
        <taxon>Bacteria</taxon>
        <taxon>Pseudomonadati</taxon>
        <taxon>Pseudomonadota</taxon>
        <taxon>Betaproteobacteria</taxon>
        <taxon>Burkholderiales</taxon>
        <taxon>Alcaligenaceae</taxon>
        <taxon>Bordetella</taxon>
    </lineage>
</organism>
<dbReference type="RefSeq" id="WP_289785522.1">
    <property type="nucleotide sequence ID" value="NZ_JAUDJE010000007.1"/>
</dbReference>
<name>A0ABT7W2F9_9BORD</name>
<feature type="domain" description="MmgE/PrpD N-terminal" evidence="2">
    <location>
        <begin position="15"/>
        <end position="253"/>
    </location>
</feature>
<dbReference type="SUPFAM" id="SSF103378">
    <property type="entry name" value="2-methylcitrate dehydratase PrpD"/>
    <property type="match status" value="1"/>
</dbReference>
<dbReference type="InterPro" id="IPR045336">
    <property type="entry name" value="MmgE_PrpD_N"/>
</dbReference>
<accession>A0ABT7W2F9</accession>
<gene>
    <name evidence="4" type="ORF">QUC21_09945</name>
</gene>
<comment type="caution">
    <text evidence="4">The sequence shown here is derived from an EMBL/GenBank/DDBJ whole genome shotgun (WGS) entry which is preliminary data.</text>
</comment>
<dbReference type="Gene3D" id="1.10.4100.10">
    <property type="entry name" value="2-methylcitrate dehydratase PrpD"/>
    <property type="match status" value="1"/>
</dbReference>
<dbReference type="InterPro" id="IPR036148">
    <property type="entry name" value="MmgE/PrpD_sf"/>
</dbReference>
<feature type="domain" description="MmgE/PrpD C-terminal" evidence="3">
    <location>
        <begin position="277"/>
        <end position="424"/>
    </location>
</feature>
<dbReference type="PANTHER" id="PTHR16943:SF8">
    <property type="entry name" value="2-METHYLCITRATE DEHYDRATASE"/>
    <property type="match status" value="1"/>
</dbReference>